<feature type="domain" description="Protein kinase" evidence="1">
    <location>
        <begin position="43"/>
        <end position="311"/>
    </location>
</feature>
<keyword evidence="2" id="KW-0808">Transferase</keyword>
<reference evidence="2" key="1">
    <citation type="submission" date="2020-07" db="EMBL/GenBank/DDBJ databases">
        <title>Ethylene signaling mediates host invasion by parasitic plants.</title>
        <authorList>
            <person name="Yoshida S."/>
        </authorList>
    </citation>
    <scope>NUCLEOTIDE SEQUENCE</scope>
    <source>
        <strain evidence="2">Okayama</strain>
    </source>
</reference>
<dbReference type="PROSITE" id="PS50011">
    <property type="entry name" value="PROTEIN_KINASE_DOM"/>
    <property type="match status" value="1"/>
</dbReference>
<evidence type="ECO:0000313" key="2">
    <source>
        <dbReference type="EMBL" id="GFP88281.1"/>
    </source>
</evidence>
<dbReference type="AlphaFoldDB" id="A0A830C1V4"/>
<keyword evidence="3" id="KW-1185">Reference proteome</keyword>
<sequence length="341" mass="38335">MSEVLKMLKDISKTKPITFLPGTRKLVFIEEANATYVLEDILKASAEALGKGIFGTCYKATLENGNIVVVRRLRDLVVTLEDFQYHMEMFGMMRHENVAQVRAYYFSGDEKLAVYDYYDQGSVFALLHGNRGRTDRTPLDWESRMRIAVGAARGVAHIHRNDGQKLVHGNIKSTSIFLGRQNYGIVSDAGLAKLSGPIRLSPGYCATEVTDTASVSQASDIYSFGVLLLELVTRKQPYQVTRDDGEVSSLVNLIESVGRDEWTEVIDAELLRDETEEEIMAQLLQIAMYCISFVPEHRPRMSEVLRMLEDISGIEPESGDQVSIESRFEYLLEGLLFTLTP</sequence>
<gene>
    <name evidence="2" type="ORF">PHJA_000971800</name>
</gene>
<dbReference type="InterPro" id="IPR001245">
    <property type="entry name" value="Ser-Thr/Tyr_kinase_cat_dom"/>
</dbReference>
<dbReference type="PANTHER" id="PTHR48010">
    <property type="entry name" value="OS05G0588300 PROTEIN"/>
    <property type="match status" value="1"/>
</dbReference>
<organism evidence="2 3">
    <name type="scientific">Phtheirospermum japonicum</name>
    <dbReference type="NCBI Taxonomy" id="374723"/>
    <lineage>
        <taxon>Eukaryota</taxon>
        <taxon>Viridiplantae</taxon>
        <taxon>Streptophyta</taxon>
        <taxon>Embryophyta</taxon>
        <taxon>Tracheophyta</taxon>
        <taxon>Spermatophyta</taxon>
        <taxon>Magnoliopsida</taxon>
        <taxon>eudicotyledons</taxon>
        <taxon>Gunneridae</taxon>
        <taxon>Pentapetalae</taxon>
        <taxon>asterids</taxon>
        <taxon>lamiids</taxon>
        <taxon>Lamiales</taxon>
        <taxon>Orobanchaceae</taxon>
        <taxon>Orobanchaceae incertae sedis</taxon>
        <taxon>Phtheirospermum</taxon>
    </lineage>
</organism>
<keyword evidence="2" id="KW-0675">Receptor</keyword>
<dbReference type="InterPro" id="IPR050994">
    <property type="entry name" value="At_inactive_RLKs"/>
</dbReference>
<accession>A0A830C1V4</accession>
<dbReference type="Pfam" id="PF07714">
    <property type="entry name" value="PK_Tyr_Ser-Thr"/>
    <property type="match status" value="1"/>
</dbReference>
<dbReference type="Proteomes" id="UP000653305">
    <property type="component" value="Unassembled WGS sequence"/>
</dbReference>
<keyword evidence="2" id="KW-0418">Kinase</keyword>
<dbReference type="EMBL" id="BMAC01000166">
    <property type="protein sequence ID" value="GFP88281.1"/>
    <property type="molecule type" value="Genomic_DNA"/>
</dbReference>
<dbReference type="Gene3D" id="3.30.200.20">
    <property type="entry name" value="Phosphorylase Kinase, domain 1"/>
    <property type="match status" value="1"/>
</dbReference>
<name>A0A830C1V4_9LAMI</name>
<dbReference type="PANTHER" id="PTHR48010:SF1">
    <property type="entry name" value="PROTEIN KINASE DOMAIN-CONTAINING PROTEIN"/>
    <property type="match status" value="1"/>
</dbReference>
<dbReference type="OrthoDB" id="1736040at2759"/>
<protein>
    <submittedName>
        <fullName evidence="2">Probable inactive receptor kinase at4g23740</fullName>
    </submittedName>
</protein>
<dbReference type="InterPro" id="IPR000719">
    <property type="entry name" value="Prot_kinase_dom"/>
</dbReference>
<comment type="caution">
    <text evidence="2">The sequence shown here is derived from an EMBL/GenBank/DDBJ whole genome shotgun (WGS) entry which is preliminary data.</text>
</comment>
<dbReference type="GO" id="GO:0004672">
    <property type="term" value="F:protein kinase activity"/>
    <property type="evidence" value="ECO:0007669"/>
    <property type="project" value="InterPro"/>
</dbReference>
<proteinExistence type="predicted"/>
<dbReference type="SUPFAM" id="SSF56112">
    <property type="entry name" value="Protein kinase-like (PK-like)"/>
    <property type="match status" value="1"/>
</dbReference>
<dbReference type="GO" id="GO:0005524">
    <property type="term" value="F:ATP binding"/>
    <property type="evidence" value="ECO:0007669"/>
    <property type="project" value="InterPro"/>
</dbReference>
<dbReference type="Gene3D" id="1.10.510.10">
    <property type="entry name" value="Transferase(Phosphotransferase) domain 1"/>
    <property type="match status" value="1"/>
</dbReference>
<evidence type="ECO:0000259" key="1">
    <source>
        <dbReference type="PROSITE" id="PS50011"/>
    </source>
</evidence>
<evidence type="ECO:0000313" key="3">
    <source>
        <dbReference type="Proteomes" id="UP000653305"/>
    </source>
</evidence>
<dbReference type="InterPro" id="IPR011009">
    <property type="entry name" value="Kinase-like_dom_sf"/>
</dbReference>